<organism evidence="1 2">
    <name type="scientific">Clydaea vesicula</name>
    <dbReference type="NCBI Taxonomy" id="447962"/>
    <lineage>
        <taxon>Eukaryota</taxon>
        <taxon>Fungi</taxon>
        <taxon>Fungi incertae sedis</taxon>
        <taxon>Chytridiomycota</taxon>
        <taxon>Chytridiomycota incertae sedis</taxon>
        <taxon>Chytridiomycetes</taxon>
        <taxon>Lobulomycetales</taxon>
        <taxon>Lobulomycetaceae</taxon>
        <taxon>Clydaea</taxon>
    </lineage>
</organism>
<dbReference type="AlphaFoldDB" id="A0AAD5XWI5"/>
<accession>A0AAD5XWI5</accession>
<evidence type="ECO:0000313" key="1">
    <source>
        <dbReference type="EMBL" id="KAJ3206723.1"/>
    </source>
</evidence>
<dbReference type="Proteomes" id="UP001211065">
    <property type="component" value="Unassembled WGS sequence"/>
</dbReference>
<proteinExistence type="predicted"/>
<keyword evidence="2" id="KW-1185">Reference proteome</keyword>
<protein>
    <submittedName>
        <fullName evidence="1">Uncharacterized protein</fullName>
    </submittedName>
</protein>
<gene>
    <name evidence="1" type="ORF">HK099_000470</name>
</gene>
<dbReference type="EMBL" id="JADGJW010001103">
    <property type="protein sequence ID" value="KAJ3206723.1"/>
    <property type="molecule type" value="Genomic_DNA"/>
</dbReference>
<reference evidence="1" key="1">
    <citation type="submission" date="2020-05" db="EMBL/GenBank/DDBJ databases">
        <title>Phylogenomic resolution of chytrid fungi.</title>
        <authorList>
            <person name="Stajich J.E."/>
            <person name="Amses K."/>
            <person name="Simmons R."/>
            <person name="Seto K."/>
            <person name="Myers J."/>
            <person name="Bonds A."/>
            <person name="Quandt C.A."/>
            <person name="Barry K."/>
            <person name="Liu P."/>
            <person name="Grigoriev I."/>
            <person name="Longcore J.E."/>
            <person name="James T.Y."/>
        </authorList>
    </citation>
    <scope>NUCLEOTIDE SEQUENCE</scope>
    <source>
        <strain evidence="1">JEL0476</strain>
    </source>
</reference>
<sequence>MTSLLPGFPFEEELALRLMEEEKEEEEKNLKIIKEKKKDFDFSSQCLIQVCFLFRLGVKFVDTNGSNGVMVLKAIHDKVLNWFENKFNDETKHFLDEFIDPVKFILIPTKKELLTNVYQIPAKLIFIGTILLLHWKNSERKNEDGKRVMKFKLREGNFYSSKFIVILSLRALKFTLSFLNVNNNNNKREEEEEGIIYSIHFEILISLILSKAIEICGLINLINESRQNKNNNEIEMEMDSGNYLEFIMDFEILYSKNLENLLSNDSSYLPSPMSLPNSNPDTSFLNSPISLPNSNSPVSLPNSNSPTLSTHSTDADFNNFFSSPLNNSYCLNIFPPDPTSLSIPSYHQPKPPDYYQPELQTYFQPNLPLNYYPTQDLLNTSPLYSQQLHTPLQLSFTKYAKRSQLIILDTFTLIIQDEKQDIDLLINTTWEKFENLGYSALELSAINQVVFLYRKILKCFSINSTLTETSLDSNEMHEILVNFHNNIPSNLACFQSFTDFFFGTQTLTVYNASFVYTYLLALLNLHHKIIKNQNNSLQFLPFKINSDFTGNSHDLMLLLIRAVVSVFQSTKDFKNVSSVSQNFINHQYFFDVNFNLVEDAVKFCIIDVINTCLAGELGQKFGTELKMYLELFLLTKK</sequence>
<evidence type="ECO:0000313" key="2">
    <source>
        <dbReference type="Proteomes" id="UP001211065"/>
    </source>
</evidence>
<name>A0AAD5XWI5_9FUNG</name>
<comment type="caution">
    <text evidence="1">The sequence shown here is derived from an EMBL/GenBank/DDBJ whole genome shotgun (WGS) entry which is preliminary data.</text>
</comment>